<proteinExistence type="predicted"/>
<protein>
    <submittedName>
        <fullName evidence="2">Double zinc ribbon</fullName>
    </submittedName>
</protein>
<dbReference type="STRING" id="1121301.SAMN02745912_01532"/>
<feature type="coiled-coil region" evidence="1">
    <location>
        <begin position="72"/>
        <end position="99"/>
    </location>
</feature>
<dbReference type="AlphaFoldDB" id="A0A1M6N1Q9"/>
<evidence type="ECO:0000256" key="1">
    <source>
        <dbReference type="SAM" id="Coils"/>
    </source>
</evidence>
<evidence type="ECO:0000313" key="3">
    <source>
        <dbReference type="Proteomes" id="UP000184465"/>
    </source>
</evidence>
<sequence length="160" mass="18532">MKLFKDLKKGATEASEKAKLMIEINKFKIQISQKQKEIDDEFKKIGKTIFELFKAGEIGELPDSIRESYNICLLKQEEIKELEKEIRKLKNEKHCPQCQNKVKPDIQFCPCCGYRFEEIEGHTNLESQKNLVKTTVKCSKCETENEKNAKFCCSCGKAIE</sequence>
<keyword evidence="1" id="KW-0175">Coiled coil</keyword>
<name>A0A1M6N1Q9_PARC5</name>
<evidence type="ECO:0000313" key="2">
    <source>
        <dbReference type="EMBL" id="SHJ89624.1"/>
    </source>
</evidence>
<dbReference type="EMBL" id="FRAG01000014">
    <property type="protein sequence ID" value="SHJ89624.1"/>
    <property type="molecule type" value="Genomic_DNA"/>
</dbReference>
<dbReference type="OrthoDB" id="9788304at2"/>
<dbReference type="Proteomes" id="UP000184465">
    <property type="component" value="Unassembled WGS sequence"/>
</dbReference>
<keyword evidence="3" id="KW-1185">Reference proteome</keyword>
<dbReference type="RefSeq" id="WP_073148575.1">
    <property type="nucleotide sequence ID" value="NZ_FRAG01000014.1"/>
</dbReference>
<gene>
    <name evidence="2" type="ORF">SAMN02745912_01532</name>
</gene>
<accession>A0A1M6N1Q9</accession>
<organism evidence="2 3">
    <name type="scientific">Paramaledivibacter caminithermalis (strain DSM 15212 / CIP 107654 / DViRD3)</name>
    <name type="common">Clostridium caminithermale</name>
    <dbReference type="NCBI Taxonomy" id="1121301"/>
    <lineage>
        <taxon>Bacteria</taxon>
        <taxon>Bacillati</taxon>
        <taxon>Bacillota</taxon>
        <taxon>Clostridia</taxon>
        <taxon>Peptostreptococcales</taxon>
        <taxon>Caminicellaceae</taxon>
        <taxon>Paramaledivibacter</taxon>
    </lineage>
</organism>
<reference evidence="2 3" key="1">
    <citation type="submission" date="2016-11" db="EMBL/GenBank/DDBJ databases">
        <authorList>
            <person name="Jaros S."/>
            <person name="Januszkiewicz K."/>
            <person name="Wedrychowicz H."/>
        </authorList>
    </citation>
    <scope>NUCLEOTIDE SEQUENCE [LARGE SCALE GENOMIC DNA]</scope>
    <source>
        <strain evidence="2 3">DSM 15212</strain>
    </source>
</reference>